<proteinExistence type="predicted"/>
<keyword evidence="2" id="KW-1185">Reference proteome</keyword>
<keyword evidence="1" id="KW-0808">Transferase</keyword>
<dbReference type="InParanoid" id="A0A2P5FCJ3"/>
<gene>
    <name evidence="1" type="ORF">TorRG33x02_086440</name>
</gene>
<name>A0A2P5FCJ3_TREOI</name>
<sequence>MHAKKWRDVAREAVKEGGSSDMNLKAFVAEMIGEDALILALGDPLPLYEDQNILPGPPREPGRSTAIISAISRRRASIDAVSGTVRFAVNGVCSSKAKLLQSH</sequence>
<organism evidence="1 2">
    <name type="scientific">Trema orientale</name>
    <name type="common">Charcoal tree</name>
    <name type="synonym">Celtis orientalis</name>
    <dbReference type="NCBI Taxonomy" id="63057"/>
    <lineage>
        <taxon>Eukaryota</taxon>
        <taxon>Viridiplantae</taxon>
        <taxon>Streptophyta</taxon>
        <taxon>Embryophyta</taxon>
        <taxon>Tracheophyta</taxon>
        <taxon>Spermatophyta</taxon>
        <taxon>Magnoliopsida</taxon>
        <taxon>eudicotyledons</taxon>
        <taxon>Gunneridae</taxon>
        <taxon>Pentapetalae</taxon>
        <taxon>rosids</taxon>
        <taxon>fabids</taxon>
        <taxon>Rosales</taxon>
        <taxon>Cannabaceae</taxon>
        <taxon>Trema</taxon>
    </lineage>
</organism>
<reference evidence="2" key="1">
    <citation type="submission" date="2016-06" db="EMBL/GenBank/DDBJ databases">
        <title>Parallel loss of symbiosis genes in relatives of nitrogen-fixing non-legume Parasponia.</title>
        <authorList>
            <person name="Van Velzen R."/>
            <person name="Holmer R."/>
            <person name="Bu F."/>
            <person name="Rutten L."/>
            <person name="Van Zeijl A."/>
            <person name="Liu W."/>
            <person name="Santuari L."/>
            <person name="Cao Q."/>
            <person name="Sharma T."/>
            <person name="Shen D."/>
            <person name="Roswanjaya Y."/>
            <person name="Wardhani T."/>
            <person name="Kalhor M.S."/>
            <person name="Jansen J."/>
            <person name="Van den Hoogen J."/>
            <person name="Gungor B."/>
            <person name="Hartog M."/>
            <person name="Hontelez J."/>
            <person name="Verver J."/>
            <person name="Yang W.-C."/>
            <person name="Schijlen E."/>
            <person name="Repin R."/>
            <person name="Schilthuizen M."/>
            <person name="Schranz E."/>
            <person name="Heidstra R."/>
            <person name="Miyata K."/>
            <person name="Fedorova E."/>
            <person name="Kohlen W."/>
            <person name="Bisseling T."/>
            <person name="Smit S."/>
            <person name="Geurts R."/>
        </authorList>
    </citation>
    <scope>NUCLEOTIDE SEQUENCE [LARGE SCALE GENOMIC DNA]</scope>
    <source>
        <strain evidence="2">cv. RG33-2</strain>
    </source>
</reference>
<evidence type="ECO:0000313" key="1">
    <source>
        <dbReference type="EMBL" id="PON95498.1"/>
    </source>
</evidence>
<evidence type="ECO:0000313" key="2">
    <source>
        <dbReference type="Proteomes" id="UP000237000"/>
    </source>
</evidence>
<dbReference type="AlphaFoldDB" id="A0A2P5FCJ3"/>
<dbReference type="EMBL" id="JXTC01000044">
    <property type="protein sequence ID" value="PON95498.1"/>
    <property type="molecule type" value="Genomic_DNA"/>
</dbReference>
<dbReference type="GO" id="GO:0016740">
    <property type="term" value="F:transferase activity"/>
    <property type="evidence" value="ECO:0007669"/>
    <property type="project" value="UniProtKB-KW"/>
</dbReference>
<accession>A0A2P5FCJ3</accession>
<comment type="caution">
    <text evidence="1">The sequence shown here is derived from an EMBL/GenBank/DDBJ whole genome shotgun (WGS) entry which is preliminary data.</text>
</comment>
<dbReference type="Proteomes" id="UP000237000">
    <property type="component" value="Unassembled WGS sequence"/>
</dbReference>
<protein>
    <submittedName>
        <fullName evidence="1">UDP-glucuronosyl/UDP-glucosyltransferase</fullName>
    </submittedName>
</protein>
<dbReference type="OrthoDB" id="5835829at2759"/>